<organism evidence="2 3">
    <name type="scientific">Paenibacillus methanolicus</name>
    <dbReference type="NCBI Taxonomy" id="582686"/>
    <lineage>
        <taxon>Bacteria</taxon>
        <taxon>Bacillati</taxon>
        <taxon>Bacillota</taxon>
        <taxon>Bacilli</taxon>
        <taxon>Bacillales</taxon>
        <taxon>Paenibacillaceae</taxon>
        <taxon>Paenibacillus</taxon>
    </lineage>
</organism>
<sequence>MTNEQTEMKERLTEELGELYFAGAEKVFMKAARQPDWKQRLRAWWNQEIEIPLIPVAAVCFLLICALLLTRGEKSPKEQLFVHETRRLIEVGGNTYWIDDYERAVTSIADSR</sequence>
<evidence type="ECO:0000313" key="2">
    <source>
        <dbReference type="EMBL" id="TYP74597.1"/>
    </source>
</evidence>
<evidence type="ECO:0000313" key="3">
    <source>
        <dbReference type="Proteomes" id="UP000323257"/>
    </source>
</evidence>
<keyword evidence="1" id="KW-0812">Transmembrane</keyword>
<dbReference type="OrthoDB" id="2665022at2"/>
<feature type="transmembrane region" description="Helical" evidence="1">
    <location>
        <begin position="51"/>
        <end position="70"/>
    </location>
</feature>
<protein>
    <submittedName>
        <fullName evidence="2">Uncharacterized protein</fullName>
    </submittedName>
</protein>
<keyword evidence="1" id="KW-0472">Membrane</keyword>
<gene>
    <name evidence="2" type="ORF">BCM02_105141</name>
</gene>
<keyword evidence="3" id="KW-1185">Reference proteome</keyword>
<keyword evidence="1" id="KW-1133">Transmembrane helix</keyword>
<proteinExistence type="predicted"/>
<reference evidence="2 3" key="1">
    <citation type="submission" date="2019-07" db="EMBL/GenBank/DDBJ databases">
        <title>Genomic Encyclopedia of Type Strains, Phase III (KMG-III): the genomes of soil and plant-associated and newly described type strains.</title>
        <authorList>
            <person name="Whitman W."/>
        </authorList>
    </citation>
    <scope>NUCLEOTIDE SEQUENCE [LARGE SCALE GENOMIC DNA]</scope>
    <source>
        <strain evidence="2 3">BL24</strain>
    </source>
</reference>
<dbReference type="RefSeq" id="WP_148929847.1">
    <property type="nucleotide sequence ID" value="NZ_VNHS01000005.1"/>
</dbReference>
<name>A0A5S5C5J1_9BACL</name>
<accession>A0A5S5C5J1</accession>
<dbReference type="AlphaFoldDB" id="A0A5S5C5J1"/>
<dbReference type="EMBL" id="VNHS01000005">
    <property type="protein sequence ID" value="TYP74597.1"/>
    <property type="molecule type" value="Genomic_DNA"/>
</dbReference>
<comment type="caution">
    <text evidence="2">The sequence shown here is derived from an EMBL/GenBank/DDBJ whole genome shotgun (WGS) entry which is preliminary data.</text>
</comment>
<dbReference type="Proteomes" id="UP000323257">
    <property type="component" value="Unassembled WGS sequence"/>
</dbReference>
<evidence type="ECO:0000256" key="1">
    <source>
        <dbReference type="SAM" id="Phobius"/>
    </source>
</evidence>